<organism evidence="8 9">
    <name type="scientific">Achromobacter ruhlandii</name>
    <dbReference type="NCBI Taxonomy" id="72557"/>
    <lineage>
        <taxon>Bacteria</taxon>
        <taxon>Pseudomonadati</taxon>
        <taxon>Pseudomonadota</taxon>
        <taxon>Betaproteobacteria</taxon>
        <taxon>Burkholderiales</taxon>
        <taxon>Alcaligenaceae</taxon>
        <taxon>Achromobacter</taxon>
    </lineage>
</organism>
<dbReference type="Gene3D" id="1.20.1720.10">
    <property type="entry name" value="Multidrug resistance protein D"/>
    <property type="match status" value="1"/>
</dbReference>
<keyword evidence="5 6" id="KW-0472">Membrane</keyword>
<evidence type="ECO:0000256" key="2">
    <source>
        <dbReference type="ARBA" id="ARBA00022448"/>
    </source>
</evidence>
<feature type="transmembrane region" description="Helical" evidence="6">
    <location>
        <begin position="305"/>
        <end position="328"/>
    </location>
</feature>
<name>A0A6S7D610_9BURK</name>
<evidence type="ECO:0000259" key="7">
    <source>
        <dbReference type="PROSITE" id="PS50850"/>
    </source>
</evidence>
<proteinExistence type="predicted"/>
<feature type="transmembrane region" description="Helical" evidence="6">
    <location>
        <begin position="59"/>
        <end position="75"/>
    </location>
</feature>
<dbReference type="Gene3D" id="1.20.1250.20">
    <property type="entry name" value="MFS general substrate transporter like domains"/>
    <property type="match status" value="1"/>
</dbReference>
<keyword evidence="3 6" id="KW-0812">Transmembrane</keyword>
<dbReference type="InterPro" id="IPR011701">
    <property type="entry name" value="MFS"/>
</dbReference>
<dbReference type="CDD" id="cd17321">
    <property type="entry name" value="MFS_MMR_MDR_like"/>
    <property type="match status" value="1"/>
</dbReference>
<evidence type="ECO:0000256" key="3">
    <source>
        <dbReference type="ARBA" id="ARBA00022692"/>
    </source>
</evidence>
<evidence type="ECO:0000256" key="5">
    <source>
        <dbReference type="ARBA" id="ARBA00023136"/>
    </source>
</evidence>
<dbReference type="AlphaFoldDB" id="A0A6S7D610"/>
<dbReference type="PANTHER" id="PTHR42718">
    <property type="entry name" value="MAJOR FACILITATOR SUPERFAMILY MULTIDRUG TRANSPORTER MFSC"/>
    <property type="match status" value="1"/>
</dbReference>
<dbReference type="GO" id="GO:0016020">
    <property type="term" value="C:membrane"/>
    <property type="evidence" value="ECO:0007669"/>
    <property type="project" value="UniProtKB-SubCell"/>
</dbReference>
<dbReference type="GO" id="GO:0022857">
    <property type="term" value="F:transmembrane transporter activity"/>
    <property type="evidence" value="ECO:0007669"/>
    <property type="project" value="InterPro"/>
</dbReference>
<dbReference type="InterPro" id="IPR036259">
    <property type="entry name" value="MFS_trans_sf"/>
</dbReference>
<feature type="domain" description="Major facilitator superfamily (MFS) profile" evidence="7">
    <location>
        <begin position="21"/>
        <end position="468"/>
    </location>
</feature>
<reference evidence="8 9" key="1">
    <citation type="submission" date="2020-04" db="EMBL/GenBank/DDBJ databases">
        <authorList>
            <person name="De Canck E."/>
        </authorList>
    </citation>
    <scope>NUCLEOTIDE SEQUENCE [LARGE SCALE GENOMIC DNA]</scope>
    <source>
        <strain evidence="8 9">LMG 3328</strain>
    </source>
</reference>
<dbReference type="PROSITE" id="PS50850">
    <property type="entry name" value="MFS"/>
    <property type="match status" value="1"/>
</dbReference>
<feature type="transmembrane region" description="Helical" evidence="6">
    <location>
        <begin position="112"/>
        <end position="133"/>
    </location>
</feature>
<feature type="transmembrane region" description="Helical" evidence="6">
    <location>
        <begin position="410"/>
        <end position="428"/>
    </location>
</feature>
<dbReference type="EMBL" id="CADILE010000002">
    <property type="protein sequence ID" value="CAB3833760.1"/>
    <property type="molecule type" value="Genomic_DNA"/>
</dbReference>
<feature type="transmembrane region" description="Helical" evidence="6">
    <location>
        <begin position="276"/>
        <end position="299"/>
    </location>
</feature>
<protein>
    <submittedName>
        <fullName evidence="8">Riboflavin transporter RibZ</fullName>
    </submittedName>
</protein>
<keyword evidence="4 6" id="KW-1133">Transmembrane helix</keyword>
<dbReference type="Proteomes" id="UP000494122">
    <property type="component" value="Unassembled WGS sequence"/>
</dbReference>
<feature type="transmembrane region" description="Helical" evidence="6">
    <location>
        <begin position="145"/>
        <end position="169"/>
    </location>
</feature>
<dbReference type="InterPro" id="IPR020846">
    <property type="entry name" value="MFS_dom"/>
</dbReference>
<dbReference type="RefSeq" id="WP_068981197.1">
    <property type="nucleotide sequence ID" value="NZ_CADIJL010000002.1"/>
</dbReference>
<feature type="transmembrane region" description="Helical" evidence="6">
    <location>
        <begin position="340"/>
        <end position="361"/>
    </location>
</feature>
<gene>
    <name evidence="8" type="primary">ribZ_1</name>
    <name evidence="8" type="ORF">LMG3328_00896</name>
</gene>
<sequence>MSHALPESLPAAGAGRRAAWGLAGLALSMLLSSLGTSSANVGLPTLARALDAPFSQVQWVVLAYLLAITSCVVGAGRLGDMAGRRRLLLAGIAVFTLASAACGLAATLGQLVAARVAQGMGAAVMMALTMAFVGDLLPKDRAGSAMGLLGTMSAVGTALGPTLGGALIAGPGWRAIFLVNLPLGLAAMGLAYRHLPADRPRGGPPTRFDLRGTLLLAAVLAAYALAMTLGRGRFGVLNAALLLGALAGGGLFLWVEARTPAPLLRPALLRRPGLRAGLAANALVSTVMMATLVVGPFYLTQALGLGAAAAGLVMSAGPVVSALCGVPAGRLVDRLGAGRVSRAGLAAVAVGAALLAAAPAAFGAAGYIAPIALLTAGYASFQAANNTAVMASIGAEQRGLVAGMLNLSRNLGLVTGASVMGAVFALGAGEADLAAAPAAAVGRGMAVAFGVAALLGAGAWLIAWRGRKIEARGSEHRPSARV</sequence>
<feature type="transmembrane region" description="Helical" evidence="6">
    <location>
        <begin position="367"/>
        <end position="389"/>
    </location>
</feature>
<feature type="transmembrane region" description="Helical" evidence="6">
    <location>
        <begin position="236"/>
        <end position="255"/>
    </location>
</feature>
<evidence type="ECO:0000313" key="8">
    <source>
        <dbReference type="EMBL" id="CAB3833760.1"/>
    </source>
</evidence>
<dbReference type="PANTHER" id="PTHR42718:SF9">
    <property type="entry name" value="MAJOR FACILITATOR SUPERFAMILY MULTIDRUG TRANSPORTER MFSC"/>
    <property type="match status" value="1"/>
</dbReference>
<feature type="transmembrane region" description="Helical" evidence="6">
    <location>
        <begin position="175"/>
        <end position="192"/>
    </location>
</feature>
<dbReference type="PRINTS" id="PR01036">
    <property type="entry name" value="TCRTETB"/>
</dbReference>
<evidence type="ECO:0000256" key="1">
    <source>
        <dbReference type="ARBA" id="ARBA00004141"/>
    </source>
</evidence>
<evidence type="ECO:0000256" key="6">
    <source>
        <dbReference type="SAM" id="Phobius"/>
    </source>
</evidence>
<dbReference type="SUPFAM" id="SSF103473">
    <property type="entry name" value="MFS general substrate transporter"/>
    <property type="match status" value="1"/>
</dbReference>
<keyword evidence="2" id="KW-0813">Transport</keyword>
<evidence type="ECO:0000313" key="9">
    <source>
        <dbReference type="Proteomes" id="UP000494122"/>
    </source>
</evidence>
<accession>A0A6S7D610</accession>
<feature type="transmembrane region" description="Helical" evidence="6">
    <location>
        <begin position="87"/>
        <end position="106"/>
    </location>
</feature>
<feature type="transmembrane region" description="Helical" evidence="6">
    <location>
        <begin position="213"/>
        <end position="230"/>
    </location>
</feature>
<dbReference type="Pfam" id="PF07690">
    <property type="entry name" value="MFS_1"/>
    <property type="match status" value="1"/>
</dbReference>
<comment type="subcellular location">
    <subcellularLocation>
        <location evidence="1">Membrane</location>
        <topology evidence="1">Multi-pass membrane protein</topology>
    </subcellularLocation>
</comment>
<feature type="transmembrane region" description="Helical" evidence="6">
    <location>
        <begin position="440"/>
        <end position="463"/>
    </location>
</feature>
<evidence type="ECO:0000256" key="4">
    <source>
        <dbReference type="ARBA" id="ARBA00022989"/>
    </source>
</evidence>